<dbReference type="EMBL" id="UXUI01010054">
    <property type="protein sequence ID" value="VDD94692.1"/>
    <property type="molecule type" value="Genomic_DNA"/>
</dbReference>
<dbReference type="AlphaFoldDB" id="A0A3P6I4H4"/>
<keyword evidence="4" id="KW-1185">Reference proteome</keyword>
<feature type="transmembrane region" description="Helical" evidence="1">
    <location>
        <begin position="283"/>
        <end position="302"/>
    </location>
</feature>
<feature type="transmembrane region" description="Helical" evidence="1">
    <location>
        <begin position="254"/>
        <end position="271"/>
    </location>
</feature>
<evidence type="ECO:0000256" key="1">
    <source>
        <dbReference type="SAM" id="Phobius"/>
    </source>
</evidence>
<dbReference type="GO" id="GO:0004888">
    <property type="term" value="F:transmembrane signaling receptor activity"/>
    <property type="evidence" value="ECO:0007669"/>
    <property type="project" value="InterPro"/>
</dbReference>
<keyword evidence="1" id="KW-0812">Transmembrane</keyword>
<protein>
    <recommendedName>
        <fullName evidence="2">Neurotransmitter-gated ion-channel ligand-binding domain-containing protein</fullName>
    </recommendedName>
</protein>
<dbReference type="GO" id="GO:0005230">
    <property type="term" value="F:extracellular ligand-gated monoatomic ion channel activity"/>
    <property type="evidence" value="ECO:0007669"/>
    <property type="project" value="InterPro"/>
</dbReference>
<dbReference type="InterPro" id="IPR006202">
    <property type="entry name" value="Neur_chan_lig-bd"/>
</dbReference>
<evidence type="ECO:0000313" key="4">
    <source>
        <dbReference type="Proteomes" id="UP000274131"/>
    </source>
</evidence>
<dbReference type="GO" id="GO:0016020">
    <property type="term" value="C:membrane"/>
    <property type="evidence" value="ECO:0007669"/>
    <property type="project" value="InterPro"/>
</dbReference>
<feature type="domain" description="Neurotransmitter-gated ion-channel ligand-binding" evidence="2">
    <location>
        <begin position="53"/>
        <end position="157"/>
    </location>
</feature>
<dbReference type="InterPro" id="IPR006028">
    <property type="entry name" value="GABAA/Glycine_rcpt"/>
</dbReference>
<sequence length="402" mass="46378">MYFSSWPTQCNALPPGVIPRGPQTSNTYTTAQSYNARRVQNDNQTNALQAAVIYKLKSDKYDSSVPPISKPDQGVIVYVRLLIHRLIWFDNQAEAHISLKEQWQDPRFQVHSKQAVTFRLPDDIKIWVPDTYFSNAVEKKLGDKVFRIVEESGYIDTHQKNFCTNGFQRYPQLSLLIKCYPKDIKMKVTKFKIVARDIRQLYSSDSYSCLEINLTFVGPIKQGIFKVFLPSLLLVFASWLHFWINGSWSVPRTLSAGAPFLIFAILLMFFPNMYEDYSRGTRTWFVTCLLFTFASFVEYFLVICCGMRRTLRYTNGLLESDHPVTTKEVTTTTISMNNSSFNKRAPLPLCSSLNLNPRQPYGTSARYDPQRKFPRYCFTTAVPTHFCNISFHIPPRTVTVTI</sequence>
<reference evidence="3 4" key="1">
    <citation type="submission" date="2018-10" db="EMBL/GenBank/DDBJ databases">
        <authorList>
            <consortium name="Pathogen Informatics"/>
        </authorList>
    </citation>
    <scope>NUCLEOTIDE SEQUENCE [LARGE SCALE GENOMIC DNA]</scope>
</reference>
<dbReference type="InterPro" id="IPR038050">
    <property type="entry name" value="Neuro_actylchol_rec"/>
</dbReference>
<dbReference type="PRINTS" id="PR00253">
    <property type="entry name" value="GABAARECEPTR"/>
</dbReference>
<dbReference type="SUPFAM" id="SSF63712">
    <property type="entry name" value="Nicotinic receptor ligand binding domain-like"/>
    <property type="match status" value="1"/>
</dbReference>
<accession>A0A3P6I4H4</accession>
<organism evidence="3 4">
    <name type="scientific">Enterobius vermicularis</name>
    <name type="common">Human pinworm</name>
    <dbReference type="NCBI Taxonomy" id="51028"/>
    <lineage>
        <taxon>Eukaryota</taxon>
        <taxon>Metazoa</taxon>
        <taxon>Ecdysozoa</taxon>
        <taxon>Nematoda</taxon>
        <taxon>Chromadorea</taxon>
        <taxon>Rhabditida</taxon>
        <taxon>Spirurina</taxon>
        <taxon>Oxyuridomorpha</taxon>
        <taxon>Oxyuroidea</taxon>
        <taxon>Oxyuridae</taxon>
        <taxon>Enterobius</taxon>
    </lineage>
</organism>
<evidence type="ECO:0000313" key="3">
    <source>
        <dbReference type="EMBL" id="VDD94692.1"/>
    </source>
</evidence>
<proteinExistence type="predicted"/>
<feature type="transmembrane region" description="Helical" evidence="1">
    <location>
        <begin position="223"/>
        <end position="242"/>
    </location>
</feature>
<keyword evidence="1" id="KW-1133">Transmembrane helix</keyword>
<name>A0A3P6I4H4_ENTVE</name>
<dbReference type="Gene3D" id="2.70.170.10">
    <property type="entry name" value="Neurotransmitter-gated ion-channel ligand-binding domain"/>
    <property type="match status" value="1"/>
</dbReference>
<dbReference type="Proteomes" id="UP000274131">
    <property type="component" value="Unassembled WGS sequence"/>
</dbReference>
<dbReference type="Gene3D" id="1.20.58.390">
    <property type="entry name" value="Neurotransmitter-gated ion-channel transmembrane domain"/>
    <property type="match status" value="1"/>
</dbReference>
<evidence type="ECO:0000259" key="2">
    <source>
        <dbReference type="Pfam" id="PF02931"/>
    </source>
</evidence>
<dbReference type="Pfam" id="PF02931">
    <property type="entry name" value="Neur_chan_LBD"/>
    <property type="match status" value="1"/>
</dbReference>
<keyword evidence="1" id="KW-0472">Membrane</keyword>
<dbReference type="OrthoDB" id="5779643at2759"/>
<dbReference type="InterPro" id="IPR036734">
    <property type="entry name" value="Neur_chan_lig-bd_sf"/>
</dbReference>
<gene>
    <name evidence="3" type="ORF">EVEC_LOCUS9443</name>
</gene>